<proteinExistence type="predicted"/>
<keyword evidence="3" id="KW-1185">Reference proteome</keyword>
<gene>
    <name evidence="2" type="ORF">C9I99_06250</name>
</gene>
<evidence type="ECO:0000313" key="2">
    <source>
        <dbReference type="EMBL" id="PSU34693.1"/>
    </source>
</evidence>
<comment type="caution">
    <text evidence="2">The sequence shown here is derived from an EMBL/GenBank/DDBJ whole genome shotgun (WGS) entry which is preliminary data.</text>
</comment>
<keyword evidence="1" id="KW-0812">Transmembrane</keyword>
<protein>
    <submittedName>
        <fullName evidence="2">Uncharacterized protein</fullName>
    </submittedName>
</protein>
<accession>A0A2T3J0V4</accession>
<name>A0A2T3J0V4_9GAMM</name>
<feature type="transmembrane region" description="Helical" evidence="1">
    <location>
        <begin position="32"/>
        <end position="50"/>
    </location>
</feature>
<evidence type="ECO:0000256" key="1">
    <source>
        <dbReference type="SAM" id="Phobius"/>
    </source>
</evidence>
<dbReference type="InterPro" id="IPR030914">
    <property type="entry name" value="Mob_CxxC_CxxC"/>
</dbReference>
<reference evidence="2 3" key="1">
    <citation type="submission" date="2018-03" db="EMBL/GenBank/DDBJ databases">
        <title>Whole genome sequencing of Histamine producing bacteria.</title>
        <authorList>
            <person name="Butler K."/>
        </authorList>
    </citation>
    <scope>NUCLEOTIDE SEQUENCE [LARGE SCALE GENOMIC DNA]</scope>
    <source>
        <strain evidence="2 3">JCM 13586</strain>
    </source>
</reference>
<dbReference type="RefSeq" id="WP_107348018.1">
    <property type="nucleotide sequence ID" value="NZ_PYMH01000002.1"/>
</dbReference>
<dbReference type="EMBL" id="PYMH01000002">
    <property type="protein sequence ID" value="PSU34693.1"/>
    <property type="molecule type" value="Genomic_DNA"/>
</dbReference>
<evidence type="ECO:0000313" key="3">
    <source>
        <dbReference type="Proteomes" id="UP000241222"/>
    </source>
</evidence>
<dbReference type="NCBIfam" id="TIGR04402">
    <property type="entry name" value="mob_CxxC_CxxC"/>
    <property type="match status" value="1"/>
</dbReference>
<keyword evidence="1" id="KW-1133">Transmembrane helix</keyword>
<dbReference type="OrthoDB" id="1437065at2"/>
<sequence length="180" mass="20556">MPIHLMEMRFHTYGAIKIFERRKSQFHRLRSLMTYLGIATPIFFAFLVIATSEKLAVISIFTLLIFLILFIQLLISLWSLVAKWDKQYESSIIAITSSYIVYERLNSLINSNCTISSSVLAAIKNDYQALLSEGISGIITDKERCYGYRQSLIKFSQVCPSCQLRPTGMKPSDCELCGKF</sequence>
<dbReference type="AlphaFoldDB" id="A0A2T3J0V4"/>
<keyword evidence="1" id="KW-0472">Membrane</keyword>
<organism evidence="2 3">
    <name type="scientific">Photobacterium lutimaris</name>
    <dbReference type="NCBI Taxonomy" id="388278"/>
    <lineage>
        <taxon>Bacteria</taxon>
        <taxon>Pseudomonadati</taxon>
        <taxon>Pseudomonadota</taxon>
        <taxon>Gammaproteobacteria</taxon>
        <taxon>Vibrionales</taxon>
        <taxon>Vibrionaceae</taxon>
        <taxon>Photobacterium</taxon>
    </lineage>
</organism>
<feature type="transmembrane region" description="Helical" evidence="1">
    <location>
        <begin position="56"/>
        <end position="81"/>
    </location>
</feature>
<dbReference type="Proteomes" id="UP000241222">
    <property type="component" value="Unassembled WGS sequence"/>
</dbReference>